<dbReference type="InterPro" id="IPR000086">
    <property type="entry name" value="NUDIX_hydrolase_dom"/>
</dbReference>
<feature type="region of interest" description="Disordered" evidence="3">
    <location>
        <begin position="142"/>
        <end position="161"/>
    </location>
</feature>
<dbReference type="PANTHER" id="PTHR43046">
    <property type="entry name" value="GDP-MANNOSE MANNOSYL HYDROLASE"/>
    <property type="match status" value="1"/>
</dbReference>
<keyword evidence="2" id="KW-0378">Hydrolase</keyword>
<evidence type="ECO:0000313" key="6">
    <source>
        <dbReference type="Proteomes" id="UP001445472"/>
    </source>
</evidence>
<dbReference type="InterPro" id="IPR020084">
    <property type="entry name" value="NUDIX_hydrolase_CS"/>
</dbReference>
<dbReference type="SUPFAM" id="SSF55811">
    <property type="entry name" value="Nudix"/>
    <property type="match status" value="2"/>
</dbReference>
<evidence type="ECO:0000256" key="1">
    <source>
        <dbReference type="ARBA" id="ARBA00001946"/>
    </source>
</evidence>
<comment type="cofactor">
    <cofactor evidence="1">
        <name>Mg(2+)</name>
        <dbReference type="ChEBI" id="CHEBI:18420"/>
    </cofactor>
</comment>
<dbReference type="PROSITE" id="PS00893">
    <property type="entry name" value="NUDIX_BOX"/>
    <property type="match status" value="1"/>
</dbReference>
<sequence>MKAHQSPGPTSTAALLFNSRGEYLLHLRDANKPICDPGTWSLVGGAPEGEETPDEAIAREILEETGLRIPGLTHWIDVRAGRPHATEDRIRVYAGRWDGDADSLPVTEGIMFRWFSVPVMEHLTMCPWAYEAILTHQAAQPARGTGRVPHQPSAPPAPGGTSAVRNVIGAHLYLERDGRTLLGLRSPDVAFAADVWHALAGHVERESARACVVREAREEAGLILAEQDLTLVHTVHVLDSQDAVPRIQLFFRARRWQGEPQLLEPDKCLKWAWWPLDALPDPTVPYTRAAIEGIRLGHSYTELGWTGSRPLLAAEGGRHGG</sequence>
<proteinExistence type="predicted"/>
<dbReference type="InterPro" id="IPR015797">
    <property type="entry name" value="NUDIX_hydrolase-like_dom_sf"/>
</dbReference>
<gene>
    <name evidence="5" type="ORF">ABT276_32720</name>
</gene>
<dbReference type="Gene3D" id="3.90.79.10">
    <property type="entry name" value="Nucleoside Triphosphate Pyrophosphohydrolase"/>
    <property type="match status" value="2"/>
</dbReference>
<comment type="caution">
    <text evidence="5">The sequence shown here is derived from an EMBL/GenBank/DDBJ whole genome shotgun (WGS) entry which is preliminary data.</text>
</comment>
<feature type="domain" description="Nudix hydrolase" evidence="4">
    <location>
        <begin position="7"/>
        <end position="137"/>
    </location>
</feature>
<evidence type="ECO:0000256" key="2">
    <source>
        <dbReference type="ARBA" id="ARBA00022801"/>
    </source>
</evidence>
<keyword evidence="6" id="KW-1185">Reference proteome</keyword>
<dbReference type="Proteomes" id="UP001445472">
    <property type="component" value="Unassembled WGS sequence"/>
</dbReference>
<evidence type="ECO:0000256" key="3">
    <source>
        <dbReference type="SAM" id="MobiDB-lite"/>
    </source>
</evidence>
<dbReference type="PANTHER" id="PTHR43046:SF2">
    <property type="entry name" value="8-OXO-DGTP DIPHOSPHATASE-RELATED"/>
    <property type="match status" value="1"/>
</dbReference>
<accession>A0ABV1V4N0</accession>
<dbReference type="CDD" id="cd04683">
    <property type="entry name" value="NUDIX_Hydrolase"/>
    <property type="match status" value="1"/>
</dbReference>
<dbReference type="Pfam" id="PF00293">
    <property type="entry name" value="NUDIX"/>
    <property type="match status" value="2"/>
</dbReference>
<protein>
    <submittedName>
        <fullName evidence="5">NUDIX domain-containing protein</fullName>
    </submittedName>
</protein>
<feature type="domain" description="Nudix hydrolase" evidence="4">
    <location>
        <begin position="163"/>
        <end position="296"/>
    </location>
</feature>
<dbReference type="EMBL" id="JBEPBX010000048">
    <property type="protein sequence ID" value="MER6617993.1"/>
    <property type="molecule type" value="Genomic_DNA"/>
</dbReference>
<dbReference type="RefSeq" id="WP_351978960.1">
    <property type="nucleotide sequence ID" value="NZ_JBEPBX010000048.1"/>
</dbReference>
<reference evidence="5 6" key="1">
    <citation type="submission" date="2024-06" db="EMBL/GenBank/DDBJ databases">
        <title>The Natural Products Discovery Center: Release of the First 8490 Sequenced Strains for Exploring Actinobacteria Biosynthetic Diversity.</title>
        <authorList>
            <person name="Kalkreuter E."/>
            <person name="Kautsar S.A."/>
            <person name="Yang D."/>
            <person name="Bader C.D."/>
            <person name="Teijaro C.N."/>
            <person name="Fluegel L."/>
            <person name="Davis C.M."/>
            <person name="Simpson J.R."/>
            <person name="Lauterbach L."/>
            <person name="Steele A.D."/>
            <person name="Gui C."/>
            <person name="Meng S."/>
            <person name="Li G."/>
            <person name="Viehrig K."/>
            <person name="Ye F."/>
            <person name="Su P."/>
            <person name="Kiefer A.F."/>
            <person name="Nichols A."/>
            <person name="Cepeda A.J."/>
            <person name="Yan W."/>
            <person name="Fan B."/>
            <person name="Jiang Y."/>
            <person name="Adhikari A."/>
            <person name="Zheng C.-J."/>
            <person name="Schuster L."/>
            <person name="Cowan T.M."/>
            <person name="Smanski M.J."/>
            <person name="Chevrette M.G."/>
            <person name="De Carvalho L.P.S."/>
            <person name="Shen B."/>
        </authorList>
    </citation>
    <scope>NUCLEOTIDE SEQUENCE [LARGE SCALE GENOMIC DNA]</scope>
    <source>
        <strain evidence="5 6">NPDC000837</strain>
    </source>
</reference>
<name>A0ABV1V4N0_9ACTN</name>
<evidence type="ECO:0000313" key="5">
    <source>
        <dbReference type="EMBL" id="MER6617993.1"/>
    </source>
</evidence>
<organism evidence="5 6">
    <name type="scientific">Streptomyces xantholiticus</name>
    <dbReference type="NCBI Taxonomy" id="68285"/>
    <lineage>
        <taxon>Bacteria</taxon>
        <taxon>Bacillati</taxon>
        <taxon>Actinomycetota</taxon>
        <taxon>Actinomycetes</taxon>
        <taxon>Kitasatosporales</taxon>
        <taxon>Streptomycetaceae</taxon>
        <taxon>Streptomyces</taxon>
    </lineage>
</organism>
<evidence type="ECO:0000259" key="4">
    <source>
        <dbReference type="PROSITE" id="PS51462"/>
    </source>
</evidence>
<dbReference type="PROSITE" id="PS51462">
    <property type="entry name" value="NUDIX"/>
    <property type="match status" value="2"/>
</dbReference>